<dbReference type="EMBL" id="ML119670">
    <property type="protein sequence ID" value="RPA82640.1"/>
    <property type="molecule type" value="Genomic_DNA"/>
</dbReference>
<name>A0A3N4IEP8_ASCIM</name>
<comment type="function">
    <text evidence="5">Subunit of the V1 complex of vacuolar(H+)-ATPase (V-ATPase), a multisubunit enzyme composed of a peripheral complex (V1) that hydrolyzes ATP and a membrane integral complex (V0) that translocates protons. V-ATPase is responsible for acidifying and maintaining the pH of intracellular compartments and in some cell types, is targeted to the plasma membrane, where it is responsible for acidifying the extracellular environment.</text>
</comment>
<evidence type="ECO:0000313" key="7">
    <source>
        <dbReference type="EMBL" id="RPA82640.1"/>
    </source>
</evidence>
<keyword evidence="4 5" id="KW-0406">Ion transport</keyword>
<dbReference type="OrthoDB" id="250802at2759"/>
<dbReference type="STRING" id="1160509.A0A3N4IEP8"/>
<keyword evidence="8" id="KW-1185">Reference proteome</keyword>
<organism evidence="7 8">
    <name type="scientific">Ascobolus immersus RN42</name>
    <dbReference type="NCBI Taxonomy" id="1160509"/>
    <lineage>
        <taxon>Eukaryota</taxon>
        <taxon>Fungi</taxon>
        <taxon>Dikarya</taxon>
        <taxon>Ascomycota</taxon>
        <taxon>Pezizomycotina</taxon>
        <taxon>Pezizomycetes</taxon>
        <taxon>Pezizales</taxon>
        <taxon>Ascobolaceae</taxon>
        <taxon>Ascobolus</taxon>
    </lineage>
</organism>
<dbReference type="GO" id="GO:0000221">
    <property type="term" value="C:vacuolar proton-transporting V-type ATPase, V1 domain"/>
    <property type="evidence" value="ECO:0007669"/>
    <property type="project" value="TreeGrafter"/>
</dbReference>
<protein>
    <recommendedName>
        <fullName evidence="5">V-type proton ATPase subunit G</fullName>
    </recommendedName>
</protein>
<evidence type="ECO:0000256" key="5">
    <source>
        <dbReference type="RuleBase" id="RU364019"/>
    </source>
</evidence>
<reference evidence="7 8" key="1">
    <citation type="journal article" date="2018" name="Nat. Ecol. Evol.">
        <title>Pezizomycetes genomes reveal the molecular basis of ectomycorrhizal truffle lifestyle.</title>
        <authorList>
            <person name="Murat C."/>
            <person name="Payen T."/>
            <person name="Noel B."/>
            <person name="Kuo A."/>
            <person name="Morin E."/>
            <person name="Chen J."/>
            <person name="Kohler A."/>
            <person name="Krizsan K."/>
            <person name="Balestrini R."/>
            <person name="Da Silva C."/>
            <person name="Montanini B."/>
            <person name="Hainaut M."/>
            <person name="Levati E."/>
            <person name="Barry K.W."/>
            <person name="Belfiori B."/>
            <person name="Cichocki N."/>
            <person name="Clum A."/>
            <person name="Dockter R.B."/>
            <person name="Fauchery L."/>
            <person name="Guy J."/>
            <person name="Iotti M."/>
            <person name="Le Tacon F."/>
            <person name="Lindquist E.A."/>
            <person name="Lipzen A."/>
            <person name="Malagnac F."/>
            <person name="Mello A."/>
            <person name="Molinier V."/>
            <person name="Miyauchi S."/>
            <person name="Poulain J."/>
            <person name="Riccioni C."/>
            <person name="Rubini A."/>
            <person name="Sitrit Y."/>
            <person name="Splivallo R."/>
            <person name="Traeger S."/>
            <person name="Wang M."/>
            <person name="Zifcakova L."/>
            <person name="Wipf D."/>
            <person name="Zambonelli A."/>
            <person name="Paolocci F."/>
            <person name="Nowrousian M."/>
            <person name="Ottonello S."/>
            <person name="Baldrian P."/>
            <person name="Spatafora J.W."/>
            <person name="Henrissat B."/>
            <person name="Nagy L.G."/>
            <person name="Aury J.M."/>
            <person name="Wincker P."/>
            <person name="Grigoriev I.V."/>
            <person name="Bonfante P."/>
            <person name="Martin F.M."/>
        </authorList>
    </citation>
    <scope>NUCLEOTIDE SEQUENCE [LARGE SCALE GENOMIC DNA]</scope>
    <source>
        <strain evidence="7 8">RN42</strain>
    </source>
</reference>
<evidence type="ECO:0000256" key="6">
    <source>
        <dbReference type="SAM" id="Coils"/>
    </source>
</evidence>
<dbReference type="AlphaFoldDB" id="A0A3N4IEP8"/>
<gene>
    <name evidence="7" type="ORF">BJ508DRAFT_86807</name>
</gene>
<dbReference type="Pfam" id="PF03179">
    <property type="entry name" value="V-ATPase_G"/>
    <property type="match status" value="1"/>
</dbReference>
<dbReference type="Proteomes" id="UP000275078">
    <property type="component" value="Unassembled WGS sequence"/>
</dbReference>
<sequence length="136" mass="15073">MAQSGVQNSAAIQRLLKAEKHGQQIVEEARKYRADRVKAAREEAKKETDLYEQDKKKELEQKKAELEKEKAQLSASAQDDVNKQKAVVDEAVTENGDKVVELLLSYVTKISPQAHRNVKTAANDKALKEDAAGAAE</sequence>
<dbReference type="GO" id="GO:0046961">
    <property type="term" value="F:proton-transporting ATPase activity, rotational mechanism"/>
    <property type="evidence" value="ECO:0007669"/>
    <property type="project" value="InterPro"/>
</dbReference>
<dbReference type="InterPro" id="IPR005124">
    <property type="entry name" value="V-ATPase_G"/>
</dbReference>
<comment type="similarity">
    <text evidence="1 5">Belongs to the V-ATPase G subunit family.</text>
</comment>
<dbReference type="PANTHER" id="PTHR12713">
    <property type="entry name" value="VACUOLAR ATP SYNTHASE SUBUNIT G"/>
    <property type="match status" value="1"/>
</dbReference>
<comment type="subunit">
    <text evidence="5">V-ATPase is a heteromultimeric enzyme made up of two complexes: the ATP-hydrolytic V1 complex and the proton translocation V0 complex.</text>
</comment>
<keyword evidence="6" id="KW-0175">Coiled coil</keyword>
<evidence type="ECO:0000256" key="4">
    <source>
        <dbReference type="ARBA" id="ARBA00023065"/>
    </source>
</evidence>
<keyword evidence="3 5" id="KW-0375">Hydrogen ion transport</keyword>
<dbReference type="NCBIfam" id="TIGR01147">
    <property type="entry name" value="V_ATP_synt_G"/>
    <property type="match status" value="1"/>
</dbReference>
<accession>A0A3N4IEP8</accession>
<evidence type="ECO:0000256" key="2">
    <source>
        <dbReference type="ARBA" id="ARBA00022448"/>
    </source>
</evidence>
<evidence type="ECO:0000313" key="8">
    <source>
        <dbReference type="Proteomes" id="UP000275078"/>
    </source>
</evidence>
<feature type="coiled-coil region" evidence="6">
    <location>
        <begin position="34"/>
        <end position="83"/>
    </location>
</feature>
<dbReference type="PANTHER" id="PTHR12713:SF11">
    <property type="entry name" value="V-TYPE PROTON ATPASE SUBUNIT G"/>
    <property type="match status" value="1"/>
</dbReference>
<evidence type="ECO:0000256" key="3">
    <source>
        <dbReference type="ARBA" id="ARBA00022781"/>
    </source>
</evidence>
<dbReference type="GO" id="GO:0016887">
    <property type="term" value="F:ATP hydrolysis activity"/>
    <property type="evidence" value="ECO:0007669"/>
    <property type="project" value="TreeGrafter"/>
</dbReference>
<proteinExistence type="inferred from homology"/>
<keyword evidence="2 5" id="KW-0813">Transport</keyword>
<dbReference type="Gene3D" id="1.20.5.2950">
    <property type="match status" value="1"/>
</dbReference>
<evidence type="ECO:0000256" key="1">
    <source>
        <dbReference type="ARBA" id="ARBA00010066"/>
    </source>
</evidence>